<sequence length="581" mass="69129">MKKTKTITINKKDIQTYLASRNNSKIIQKTNQSTMGEEGIILEPNLKKTLDQKLIRYPDDNTTHVSHPFCHYIFHHMYIKLFNVKIKPIAHSIPSFLQNSKLKCRTHFDLFKKFFTVDYKKIEDIKLCSSCYAQIIALRNCFDLKRTNKTRLFYILSQNHLDNIYRYNCQKDHPSDLVKIFSPFVIHTHLNHLNRKKYNIISNFQKRITVKKAKKVKFPIFKVFRTNTGKKKFDIDWYKIKNSQLKNFNDHIGSGDQGAIAINTLSDDNEKEEKYKKFDNLKKKERKIYRKIKKNQDSSVYPNQYLTEDSESLESESDSDSDLDYKSTSTYLYNKSIKNIKEKKKQSKKEIEDDDRIFKIFDKYKQKSTQKIILNTDLEKFDCTRIKNFNLKKNLDKSQFEIINLQIEKKLTKGVVDRFLKILYDTVERSPNLNTLYRSERTLLTNCWKEFEFCHFDSPVLTQKNNSKLNIKGDFEIKTPVIKVSQSIRQFLSVDRFSNLFSKQIEHGTSPNKKNFKAQQFTSFQNYKEKVLDNCEEDEIPICISFYYDHHYCNNKISIGGLYFLIENIPVCWRSRKETIF</sequence>
<evidence type="ECO:0000313" key="1">
    <source>
        <dbReference type="EMBL" id="KAJ6248958.1"/>
    </source>
</evidence>
<keyword evidence="2" id="KW-1185">Reference proteome</keyword>
<comment type="caution">
    <text evidence="1">The sequence shown here is derived from an EMBL/GenBank/DDBJ whole genome shotgun (WGS) entry which is preliminary data.</text>
</comment>
<evidence type="ECO:0000313" key="2">
    <source>
        <dbReference type="Proteomes" id="UP001150062"/>
    </source>
</evidence>
<reference evidence="1" key="1">
    <citation type="submission" date="2022-08" db="EMBL/GenBank/DDBJ databases">
        <title>Novel sulfate-reducing endosymbionts in the free-living metamonad Anaeramoeba.</title>
        <authorList>
            <person name="Jerlstrom-Hultqvist J."/>
            <person name="Cepicka I."/>
            <person name="Gallot-Lavallee L."/>
            <person name="Salas-Leiva D."/>
            <person name="Curtis B.A."/>
            <person name="Zahonova K."/>
            <person name="Pipaliya S."/>
            <person name="Dacks J."/>
            <person name="Roger A.J."/>
        </authorList>
    </citation>
    <scope>NUCLEOTIDE SEQUENCE</scope>
    <source>
        <strain evidence="1">Schooner1</strain>
    </source>
</reference>
<gene>
    <name evidence="1" type="ORF">M0813_00116</name>
</gene>
<protein>
    <submittedName>
        <fullName evidence="1">Uncharacterized protein</fullName>
    </submittedName>
</protein>
<dbReference type="Proteomes" id="UP001150062">
    <property type="component" value="Unassembled WGS sequence"/>
</dbReference>
<proteinExistence type="predicted"/>
<dbReference type="EMBL" id="JAOAOG010000103">
    <property type="protein sequence ID" value="KAJ6248958.1"/>
    <property type="molecule type" value="Genomic_DNA"/>
</dbReference>
<name>A0ABQ8YWB1_9EUKA</name>
<organism evidence="1 2">
    <name type="scientific">Anaeramoeba flamelloides</name>
    <dbReference type="NCBI Taxonomy" id="1746091"/>
    <lineage>
        <taxon>Eukaryota</taxon>
        <taxon>Metamonada</taxon>
        <taxon>Anaeramoebidae</taxon>
        <taxon>Anaeramoeba</taxon>
    </lineage>
</organism>
<accession>A0ABQ8YWB1</accession>